<accession>A0A2N9IV02</accession>
<name>A0A2N9IV02_FAGSY</name>
<proteinExistence type="predicted"/>
<reference evidence="1" key="1">
    <citation type="submission" date="2018-02" db="EMBL/GenBank/DDBJ databases">
        <authorList>
            <person name="Cohen D.B."/>
            <person name="Kent A.D."/>
        </authorList>
    </citation>
    <scope>NUCLEOTIDE SEQUENCE</scope>
</reference>
<organism evidence="1">
    <name type="scientific">Fagus sylvatica</name>
    <name type="common">Beechnut</name>
    <dbReference type="NCBI Taxonomy" id="28930"/>
    <lineage>
        <taxon>Eukaryota</taxon>
        <taxon>Viridiplantae</taxon>
        <taxon>Streptophyta</taxon>
        <taxon>Embryophyta</taxon>
        <taxon>Tracheophyta</taxon>
        <taxon>Spermatophyta</taxon>
        <taxon>Magnoliopsida</taxon>
        <taxon>eudicotyledons</taxon>
        <taxon>Gunneridae</taxon>
        <taxon>Pentapetalae</taxon>
        <taxon>rosids</taxon>
        <taxon>fabids</taxon>
        <taxon>Fagales</taxon>
        <taxon>Fagaceae</taxon>
        <taxon>Fagus</taxon>
    </lineage>
</organism>
<protein>
    <submittedName>
        <fullName evidence="1">Uncharacterized protein</fullName>
    </submittedName>
</protein>
<evidence type="ECO:0000313" key="1">
    <source>
        <dbReference type="EMBL" id="SPD28050.1"/>
    </source>
</evidence>
<dbReference type="AlphaFoldDB" id="A0A2N9IV02"/>
<gene>
    <name evidence="1" type="ORF">FSB_LOCUS55932</name>
</gene>
<sequence>MACWNIGQEVIVEPTPAKARTLSSRTSPIDIRLENEVKQLKRQVAALTEMFLRLYPSWKKGIDRQRLEHHARSIKPMNAHCVGTPFDSPIKSGGNKVEKQKLQGVSRSRLQIQGESKVGSSSRMEKEAILKEKKASNEFLAPPPTQSKANQMCVAKQSKENGHVCVAKQPKEGDQVRAASNARRWLIRWDFEEQWDHTIVKFSWKEKWWNSNKSLSMISP</sequence>
<dbReference type="EMBL" id="OIVN01006218">
    <property type="protein sequence ID" value="SPD28050.1"/>
    <property type="molecule type" value="Genomic_DNA"/>
</dbReference>